<comment type="caution">
    <text evidence="1">The sequence shown here is derived from an EMBL/GenBank/DDBJ whole genome shotgun (WGS) entry which is preliminary data.</text>
</comment>
<gene>
    <name evidence="1" type="ORF">MKS88_000883</name>
</gene>
<reference evidence="1" key="1">
    <citation type="submission" date="2022-06" db="EMBL/GenBank/DDBJ databases">
        <title>The First Complete Genome of the Simian Malaria Parasite Plasmodium brasilianum.</title>
        <authorList>
            <person name="Bajic M."/>
            <person name="Ravishankar S."/>
        </authorList>
    </citation>
    <scope>NUCLEOTIDE SEQUENCE</scope>
    <source>
        <strain evidence="1">Bolivian I</strain>
    </source>
</reference>
<accession>A0ACB9YE21</accession>
<evidence type="ECO:0000313" key="2">
    <source>
        <dbReference type="Proteomes" id="UP001056978"/>
    </source>
</evidence>
<keyword evidence="2" id="KW-1185">Reference proteome</keyword>
<sequence length="214" mass="26431">MKKRKKKERKKERTKERKEKQTNERKNKRTNGKTNERTEKQTNERKNKRTNGKTNERTEKQTNERKNKRTNGGKKMFEVIINHFMLNFKRNYRHYSRKKNINSINRKINDPYSDLYKMNFYGNNFKRLPNKKTKSKEYEIIRTSSNTFTYSSPYPPNINYTLKPFPDSAKNFYYENRPYLMKYKNVQYIPIKRMAYKNASKKTNWETYYMRIEK</sequence>
<proteinExistence type="predicted"/>
<protein>
    <submittedName>
        <fullName evidence="1">Uncharacterized protein</fullName>
    </submittedName>
</protein>
<organism evidence="1 2">
    <name type="scientific">Plasmodium brasilianum</name>
    <dbReference type="NCBI Taxonomy" id="5824"/>
    <lineage>
        <taxon>Eukaryota</taxon>
        <taxon>Sar</taxon>
        <taxon>Alveolata</taxon>
        <taxon>Apicomplexa</taxon>
        <taxon>Aconoidasida</taxon>
        <taxon>Haemosporida</taxon>
        <taxon>Plasmodiidae</taxon>
        <taxon>Plasmodium</taxon>
        <taxon>Plasmodium (Plasmodium)</taxon>
    </lineage>
</organism>
<dbReference type="EMBL" id="CM043771">
    <property type="protein sequence ID" value="KAI4840650.1"/>
    <property type="molecule type" value="Genomic_DNA"/>
</dbReference>
<dbReference type="Proteomes" id="UP001056978">
    <property type="component" value="Chromosome 3"/>
</dbReference>
<evidence type="ECO:0000313" key="1">
    <source>
        <dbReference type="EMBL" id="KAI4840650.1"/>
    </source>
</evidence>
<name>A0ACB9YE21_PLABR</name>